<organism evidence="1">
    <name type="scientific">Albugo laibachii Nc14</name>
    <dbReference type="NCBI Taxonomy" id="890382"/>
    <lineage>
        <taxon>Eukaryota</taxon>
        <taxon>Sar</taxon>
        <taxon>Stramenopiles</taxon>
        <taxon>Oomycota</taxon>
        <taxon>Peronosporomycetes</taxon>
        <taxon>Albuginales</taxon>
        <taxon>Albuginaceae</taxon>
        <taxon>Albugo</taxon>
    </lineage>
</organism>
<dbReference type="SUPFAM" id="SSF48371">
    <property type="entry name" value="ARM repeat"/>
    <property type="match status" value="1"/>
</dbReference>
<sequence>MATLSTVQDKSEEGNLRKSVEVLTDYHSSCFFNNKSEKLHSDSNVSLRMQTSTCYNSSILNALGWIHRQIERIPKHGHLYVPIDTQLKRVYQILIRMEKQQMHHDLAPKDQEVAQCAYFNCVQQFKTVLLQIRTILERYRGTKTKNYLRSVLFPKKKLEEETDMFLIELKKIFKKMSIVNEYYHGEECIRCSFRNVYGARFCGYCDTHLNELHPPEQNHIATIVQDSNLTKKTNQESPSPILWMRAIFQLLQTSVASDTNGSRWHILKQIHSKISHTAFEFVRENGLFIFTKVIHHFVGEEAIFALEILQYVICSSDYWMDDQVLVVQTLISMCLDLGLHRETARERLKALEMLRAILERCEITFLVFESIIQNSGVDALLRLLKHECVPDVRRQVYDILYLMASFPSSMNPIISGKETKNFGVIDAELPDGTSSLSLLQLLRTGDEKEKLEALDLLQQHARAIAYDLIVLYAGITQLLDCVQLESDKVRVKAVGVLLALSGRDSFYREKLLAADAIAVVLDMIRSNVTSSMFRVCHAFVLAMLNMS</sequence>
<dbReference type="EMBL" id="FR824145">
    <property type="protein sequence ID" value="CCA20671.1"/>
    <property type="molecule type" value="Genomic_DNA"/>
</dbReference>
<dbReference type="HOGENOM" id="CLU_546796_0_0_1"/>
<gene>
    <name evidence="1" type="primary">AlNc14C100G6015</name>
    <name evidence="1" type="ORF">ALNC14_068140</name>
</gene>
<evidence type="ECO:0000313" key="1">
    <source>
        <dbReference type="EMBL" id="CCA20671.1"/>
    </source>
</evidence>
<dbReference type="Gene3D" id="1.25.10.10">
    <property type="entry name" value="Leucine-rich Repeat Variant"/>
    <property type="match status" value="1"/>
</dbReference>
<reference evidence="1" key="1">
    <citation type="journal article" date="2011" name="PLoS Biol.">
        <title>Gene gain and loss during evolution of obligate parasitism in the white rust pathogen of Arabidopsis thaliana.</title>
        <authorList>
            <person name="Kemen E."/>
            <person name="Gardiner A."/>
            <person name="Schultz-Larsen T."/>
            <person name="Kemen A.C."/>
            <person name="Balmuth A.L."/>
            <person name="Robert-Seilaniantz A."/>
            <person name="Bailey K."/>
            <person name="Holub E."/>
            <person name="Studholme D.J."/>
            <person name="Maclean D."/>
            <person name="Jones J.D."/>
        </authorList>
    </citation>
    <scope>NUCLEOTIDE SEQUENCE</scope>
</reference>
<reference evidence="1" key="2">
    <citation type="submission" date="2011-02" db="EMBL/GenBank/DDBJ databases">
        <authorList>
            <person name="MacLean D."/>
        </authorList>
    </citation>
    <scope>NUCLEOTIDE SEQUENCE</scope>
</reference>
<proteinExistence type="predicted"/>
<dbReference type="InterPro" id="IPR016024">
    <property type="entry name" value="ARM-type_fold"/>
</dbReference>
<protein>
    <submittedName>
        <fullName evidence="1">AlNc14C100G6015 protein</fullName>
    </submittedName>
</protein>
<dbReference type="InterPro" id="IPR011989">
    <property type="entry name" value="ARM-like"/>
</dbReference>
<name>F0WHF2_9STRA</name>
<accession>F0WHF2</accession>
<dbReference type="AlphaFoldDB" id="F0WHF2"/>